<dbReference type="Proteomes" id="UP000183529">
    <property type="component" value="Unassembled WGS sequence"/>
</dbReference>
<sequence length="133" mass="14377">MTPPAARNEARIESLSAVTLTVSDLARSLRFYEPLGFAHKPGPRIAGFASFVLGGDGGGECYLNLLEGPHDAVAGWGRVILYVCGVDAFYQQAVAAGFSPEFAPQDAPWGERYFHLRDPDGHELSFAQPLPRT</sequence>
<dbReference type="SUPFAM" id="SSF54593">
    <property type="entry name" value="Glyoxalase/Bleomycin resistance protein/Dihydroxybiphenyl dioxygenase"/>
    <property type="match status" value="1"/>
</dbReference>
<dbReference type="OrthoDB" id="9798201at2"/>
<dbReference type="GeneID" id="61304724"/>
<evidence type="ECO:0000313" key="3">
    <source>
        <dbReference type="EMBL" id="SEK14877.1"/>
    </source>
</evidence>
<accession>A0A1A5X5Z4</accession>
<dbReference type="Gene3D" id="3.10.180.10">
    <property type="entry name" value="2,3-Dihydroxybiphenyl 1,2-Dioxygenase, domain 1"/>
    <property type="match status" value="1"/>
</dbReference>
<dbReference type="AlphaFoldDB" id="A0A1A5X5Z4"/>
<gene>
    <name evidence="2" type="ORF">C7400_13737</name>
    <name evidence="3" type="ORF">SAMN05216550_13223</name>
</gene>
<dbReference type="RefSeq" id="WP_065063359.1">
    <property type="nucleotide sequence ID" value="NZ_CADFGN010000005.1"/>
</dbReference>
<reference evidence="2 5" key="2">
    <citation type="submission" date="2018-05" db="EMBL/GenBank/DDBJ databases">
        <title>Genomic Encyclopedia of Type Strains, Phase IV (KMG-V): Genome sequencing to study the core and pangenomes of soil and plant-associated prokaryotes.</title>
        <authorList>
            <person name="Whitman W."/>
        </authorList>
    </citation>
    <scope>NUCLEOTIDE SEQUENCE [LARGE SCALE GENOMIC DNA]</scope>
    <source>
        <strain evidence="2 5">SIr-6563</strain>
    </source>
</reference>
<dbReference type="EMBL" id="QJJV01000037">
    <property type="protein sequence ID" value="PXX06135.1"/>
    <property type="molecule type" value="Genomic_DNA"/>
</dbReference>
<evidence type="ECO:0000313" key="5">
    <source>
        <dbReference type="Proteomes" id="UP000247515"/>
    </source>
</evidence>
<dbReference type="EMBL" id="FNZM01000032">
    <property type="protein sequence ID" value="SEK14877.1"/>
    <property type="molecule type" value="Genomic_DNA"/>
</dbReference>
<keyword evidence="5" id="KW-1185">Reference proteome</keyword>
<dbReference type="Proteomes" id="UP000247515">
    <property type="component" value="Unassembled WGS sequence"/>
</dbReference>
<dbReference type="PANTHER" id="PTHR36503:SF3">
    <property type="entry name" value="BLR0126 PROTEIN"/>
    <property type="match status" value="1"/>
</dbReference>
<protein>
    <submittedName>
        <fullName evidence="2 3">Glyoxalase/bleomycin resistance protein/dioxygenase superfamily protein</fullName>
    </submittedName>
</protein>
<comment type="caution">
    <text evidence="3">The sequence shown here is derived from an EMBL/GenBank/DDBJ whole genome shotgun (WGS) entry which is preliminary data.</text>
</comment>
<evidence type="ECO:0000313" key="4">
    <source>
        <dbReference type="Proteomes" id="UP000183529"/>
    </source>
</evidence>
<dbReference type="PANTHER" id="PTHR36503">
    <property type="entry name" value="BLR2520 PROTEIN"/>
    <property type="match status" value="1"/>
</dbReference>
<evidence type="ECO:0000313" key="2">
    <source>
        <dbReference type="EMBL" id="PXX06135.1"/>
    </source>
</evidence>
<name>A0A1A5X5Z4_9BURK</name>
<feature type="domain" description="VOC" evidence="1">
    <location>
        <begin position="14"/>
        <end position="129"/>
    </location>
</feature>
<organism evidence="3 4">
    <name type="scientific">Paraburkholderia tropica</name>
    <dbReference type="NCBI Taxonomy" id="92647"/>
    <lineage>
        <taxon>Bacteria</taxon>
        <taxon>Pseudomonadati</taxon>
        <taxon>Pseudomonadota</taxon>
        <taxon>Betaproteobacteria</taxon>
        <taxon>Burkholderiales</taxon>
        <taxon>Burkholderiaceae</taxon>
        <taxon>Paraburkholderia</taxon>
    </lineage>
</organism>
<dbReference type="InterPro" id="IPR037523">
    <property type="entry name" value="VOC_core"/>
</dbReference>
<dbReference type="Pfam" id="PF00903">
    <property type="entry name" value="Glyoxalase"/>
    <property type="match status" value="1"/>
</dbReference>
<proteinExistence type="predicted"/>
<dbReference type="InterPro" id="IPR029068">
    <property type="entry name" value="Glyas_Bleomycin-R_OHBP_Dase"/>
</dbReference>
<reference evidence="3 4" key="1">
    <citation type="submission" date="2016-10" db="EMBL/GenBank/DDBJ databases">
        <authorList>
            <person name="Varghese N."/>
            <person name="Submissions S."/>
        </authorList>
    </citation>
    <scope>NUCLEOTIDE SEQUENCE [LARGE SCALE GENOMIC DNA]</scope>
    <source>
        <strain evidence="3 4">LMG 22274</strain>
    </source>
</reference>
<evidence type="ECO:0000259" key="1">
    <source>
        <dbReference type="PROSITE" id="PS51819"/>
    </source>
</evidence>
<dbReference type="PROSITE" id="PS51819">
    <property type="entry name" value="VOC"/>
    <property type="match status" value="1"/>
</dbReference>
<dbReference type="InterPro" id="IPR004360">
    <property type="entry name" value="Glyas_Fos-R_dOase_dom"/>
</dbReference>